<dbReference type="Proteomes" id="UP000823405">
    <property type="component" value="Unassembled WGS sequence"/>
</dbReference>
<keyword evidence="1" id="KW-0732">Signal</keyword>
<gene>
    <name evidence="2" type="ORF">BGZ97_002522</name>
</gene>
<keyword evidence="3" id="KW-1185">Reference proteome</keyword>
<evidence type="ECO:0000256" key="1">
    <source>
        <dbReference type="SAM" id="SignalP"/>
    </source>
</evidence>
<feature type="signal peptide" evidence="1">
    <location>
        <begin position="1"/>
        <end position="20"/>
    </location>
</feature>
<comment type="caution">
    <text evidence="2">The sequence shown here is derived from an EMBL/GenBank/DDBJ whole genome shotgun (WGS) entry which is preliminary data.</text>
</comment>
<proteinExistence type="predicted"/>
<dbReference type="OrthoDB" id="2335437at2759"/>
<dbReference type="EMBL" id="JAAAIN010001557">
    <property type="protein sequence ID" value="KAG0302027.1"/>
    <property type="molecule type" value="Genomic_DNA"/>
</dbReference>
<reference evidence="2" key="1">
    <citation type="journal article" date="2020" name="Fungal Divers.">
        <title>Resolving the Mortierellaceae phylogeny through synthesis of multi-gene phylogenetics and phylogenomics.</title>
        <authorList>
            <person name="Vandepol N."/>
            <person name="Liber J."/>
            <person name="Desiro A."/>
            <person name="Na H."/>
            <person name="Kennedy M."/>
            <person name="Barry K."/>
            <person name="Grigoriev I.V."/>
            <person name="Miller A.N."/>
            <person name="O'Donnell K."/>
            <person name="Stajich J.E."/>
            <person name="Bonito G."/>
        </authorList>
    </citation>
    <scope>NUCLEOTIDE SEQUENCE</scope>
    <source>
        <strain evidence="2">NVP60</strain>
    </source>
</reference>
<accession>A0A9P6QUP2</accession>
<sequence length="224" mass="24467">MRFAAIAGLFLVVAATFAEAGRQCSNGAPGCNACVCNQWADTQSCCGNGAFNDGNGNCEGLKTSSVESFKSCCRDIRGFGRCCCSQVSASNILQSYNRQMVSKQKGKLMMFQTPHHILKMPQSVIMKTSSSIEEDITEQQAAALASLSQQVLWMVDGVDLLSKFNNFKYKQSQSRHSLALDDIADVNSEDSFNLRQRHVRTLTWVKEGNASGACPGLDKTFSLY</sequence>
<evidence type="ECO:0000313" key="2">
    <source>
        <dbReference type="EMBL" id="KAG0302027.1"/>
    </source>
</evidence>
<name>A0A9P6QUP2_9FUNG</name>
<dbReference type="AlphaFoldDB" id="A0A9P6QUP2"/>
<protein>
    <submittedName>
        <fullName evidence="2">Uncharacterized protein</fullName>
    </submittedName>
</protein>
<organism evidence="2 3">
    <name type="scientific">Linnemannia gamsii</name>
    <dbReference type="NCBI Taxonomy" id="64522"/>
    <lineage>
        <taxon>Eukaryota</taxon>
        <taxon>Fungi</taxon>
        <taxon>Fungi incertae sedis</taxon>
        <taxon>Mucoromycota</taxon>
        <taxon>Mortierellomycotina</taxon>
        <taxon>Mortierellomycetes</taxon>
        <taxon>Mortierellales</taxon>
        <taxon>Mortierellaceae</taxon>
        <taxon>Linnemannia</taxon>
    </lineage>
</organism>
<evidence type="ECO:0000313" key="3">
    <source>
        <dbReference type="Proteomes" id="UP000823405"/>
    </source>
</evidence>
<feature type="chain" id="PRO_5040219181" evidence="1">
    <location>
        <begin position="21"/>
        <end position="224"/>
    </location>
</feature>